<dbReference type="AlphaFoldDB" id="A0A015L3K0"/>
<feature type="compositionally biased region" description="Acidic residues" evidence="1">
    <location>
        <begin position="186"/>
        <end position="195"/>
    </location>
</feature>
<accession>A0A015L3K0</accession>
<dbReference type="OrthoDB" id="10548604at2759"/>
<dbReference type="Gene3D" id="1.10.510.10">
    <property type="entry name" value="Transferase(Phosphotransferase) domain 1"/>
    <property type="match status" value="1"/>
</dbReference>
<dbReference type="Proteomes" id="UP000022910">
    <property type="component" value="Unassembled WGS sequence"/>
</dbReference>
<name>A0A015L3K0_RHIIW</name>
<feature type="compositionally biased region" description="Low complexity" evidence="1">
    <location>
        <begin position="174"/>
        <end position="183"/>
    </location>
</feature>
<comment type="caution">
    <text evidence="2">The sequence shown here is derived from an EMBL/GenBank/DDBJ whole genome shotgun (WGS) entry which is preliminary data.</text>
</comment>
<dbReference type="SUPFAM" id="SSF56112">
    <property type="entry name" value="Protein kinase-like (PK-like)"/>
    <property type="match status" value="1"/>
</dbReference>
<protein>
    <recommendedName>
        <fullName evidence="4">Protein kinase domain-containing protein</fullName>
    </recommendedName>
</protein>
<organism evidence="2 3">
    <name type="scientific">Rhizophagus irregularis (strain DAOM 197198w)</name>
    <name type="common">Glomus intraradices</name>
    <dbReference type="NCBI Taxonomy" id="1432141"/>
    <lineage>
        <taxon>Eukaryota</taxon>
        <taxon>Fungi</taxon>
        <taxon>Fungi incertae sedis</taxon>
        <taxon>Mucoromycota</taxon>
        <taxon>Glomeromycotina</taxon>
        <taxon>Glomeromycetes</taxon>
        <taxon>Glomerales</taxon>
        <taxon>Glomeraceae</taxon>
        <taxon>Rhizophagus</taxon>
    </lineage>
</organism>
<feature type="region of interest" description="Disordered" evidence="1">
    <location>
        <begin position="149"/>
        <end position="195"/>
    </location>
</feature>
<keyword evidence="3" id="KW-1185">Reference proteome</keyword>
<proteinExistence type="predicted"/>
<dbReference type="InterPro" id="IPR011009">
    <property type="entry name" value="Kinase-like_dom_sf"/>
</dbReference>
<sequence>MSCQTNHENNKISDLIQEIKLNIDHNSSDSGMIFEWIPYDQFNDIKEIGKGGFSTVYSVIWNDGLLSYCNIGPGMSLDYKWKRESNTKVALKCLHNSQNFLGEFINEGAFLITFPKTGQDRPGPKDRLTILTDNISKLSNAIYTKDKPIKQSKRSSPYEKTSYEQTKKKHYTRSSNKSSSPRISADDSDSFPQTEDDTIMHQDLTALTDNAADDGIIEPDSDYTQNDNISGTLSYGYNIFNFGSRK</sequence>
<evidence type="ECO:0000256" key="1">
    <source>
        <dbReference type="SAM" id="MobiDB-lite"/>
    </source>
</evidence>
<dbReference type="HOGENOM" id="CLU_1129587_0_0_1"/>
<gene>
    <name evidence="2" type="ORF">RirG_052780</name>
</gene>
<dbReference type="EMBL" id="JEMT01013075">
    <property type="protein sequence ID" value="EXX74254.1"/>
    <property type="molecule type" value="Genomic_DNA"/>
</dbReference>
<evidence type="ECO:0000313" key="2">
    <source>
        <dbReference type="EMBL" id="EXX74254.1"/>
    </source>
</evidence>
<reference evidence="2 3" key="1">
    <citation type="submission" date="2014-02" db="EMBL/GenBank/DDBJ databases">
        <title>Single nucleus genome sequencing reveals high similarity among nuclei of an endomycorrhizal fungus.</title>
        <authorList>
            <person name="Lin K."/>
            <person name="Geurts R."/>
            <person name="Zhang Z."/>
            <person name="Limpens E."/>
            <person name="Saunders D.G."/>
            <person name="Mu D."/>
            <person name="Pang E."/>
            <person name="Cao H."/>
            <person name="Cha H."/>
            <person name="Lin T."/>
            <person name="Zhou Q."/>
            <person name="Shang Y."/>
            <person name="Li Y."/>
            <person name="Ivanov S."/>
            <person name="Sharma T."/>
            <person name="Velzen R.V."/>
            <person name="Ruijter N.D."/>
            <person name="Aanen D.K."/>
            <person name="Win J."/>
            <person name="Kamoun S."/>
            <person name="Bisseling T."/>
            <person name="Huang S."/>
        </authorList>
    </citation>
    <scope>NUCLEOTIDE SEQUENCE [LARGE SCALE GENOMIC DNA]</scope>
    <source>
        <strain evidence="3">DAOM197198w</strain>
    </source>
</reference>
<evidence type="ECO:0000313" key="3">
    <source>
        <dbReference type="Proteomes" id="UP000022910"/>
    </source>
</evidence>
<evidence type="ECO:0008006" key="4">
    <source>
        <dbReference type="Google" id="ProtNLM"/>
    </source>
</evidence>